<keyword evidence="7 11" id="KW-0175">Coiled coil</keyword>
<dbReference type="PROSITE" id="PS00411">
    <property type="entry name" value="KINESIN_MOTOR_1"/>
    <property type="match status" value="1"/>
</dbReference>
<dbReference type="GO" id="GO:0005524">
    <property type="term" value="F:ATP binding"/>
    <property type="evidence" value="ECO:0007669"/>
    <property type="project" value="UniProtKB-UniRule"/>
</dbReference>
<evidence type="ECO:0000313" key="15">
    <source>
        <dbReference type="Ensembl" id="ENSCCRP00000008692.2"/>
    </source>
</evidence>
<dbReference type="PANTHER" id="PTHR47117">
    <property type="entry name" value="STAR-RELATED LIPID TRANSFER PROTEIN 9"/>
    <property type="match status" value="1"/>
</dbReference>
<dbReference type="PROSITE" id="PS00845">
    <property type="entry name" value="CAP_GLY_1"/>
    <property type="match status" value="1"/>
</dbReference>
<dbReference type="GO" id="GO:0048731">
    <property type="term" value="P:system development"/>
    <property type="evidence" value="ECO:0007669"/>
    <property type="project" value="UniProtKB-ARBA"/>
</dbReference>
<evidence type="ECO:0000256" key="8">
    <source>
        <dbReference type="ARBA" id="ARBA00023175"/>
    </source>
</evidence>
<dbReference type="GO" id="GO:0045184">
    <property type="term" value="P:establishment of protein localization"/>
    <property type="evidence" value="ECO:0007669"/>
    <property type="project" value="UniProtKB-ARBA"/>
</dbReference>
<dbReference type="Pfam" id="PF12423">
    <property type="entry name" value="KIF1B"/>
    <property type="match status" value="1"/>
</dbReference>
<accession>A0A8C0YDK6</accession>
<organism evidence="15 16">
    <name type="scientific">Cyprinus carpio carpio</name>
    <dbReference type="NCBI Taxonomy" id="630221"/>
    <lineage>
        <taxon>Eukaryota</taxon>
        <taxon>Metazoa</taxon>
        <taxon>Chordata</taxon>
        <taxon>Craniata</taxon>
        <taxon>Vertebrata</taxon>
        <taxon>Euteleostomi</taxon>
        <taxon>Actinopterygii</taxon>
        <taxon>Neopterygii</taxon>
        <taxon>Teleostei</taxon>
        <taxon>Ostariophysi</taxon>
        <taxon>Cypriniformes</taxon>
        <taxon>Cyprinidae</taxon>
        <taxon>Cyprininae</taxon>
        <taxon>Cyprinus</taxon>
    </lineage>
</organism>
<dbReference type="Proteomes" id="UP001108240">
    <property type="component" value="Unplaced"/>
</dbReference>
<dbReference type="GO" id="GO:0003777">
    <property type="term" value="F:microtubule motor activity"/>
    <property type="evidence" value="ECO:0007669"/>
    <property type="project" value="InterPro"/>
</dbReference>
<dbReference type="Pfam" id="PF16183">
    <property type="entry name" value="Kinesin_assoc"/>
    <property type="match status" value="1"/>
</dbReference>
<evidence type="ECO:0000256" key="10">
    <source>
        <dbReference type="PROSITE-ProRule" id="PRU00283"/>
    </source>
</evidence>
<keyword evidence="2" id="KW-0963">Cytoplasm</keyword>
<dbReference type="GeneTree" id="ENSGT00940000155500"/>
<dbReference type="InterPro" id="IPR019821">
    <property type="entry name" value="Kinesin_motor_CS"/>
</dbReference>
<dbReference type="Pfam" id="PF01302">
    <property type="entry name" value="CAP_GLY"/>
    <property type="match status" value="1"/>
</dbReference>
<dbReference type="Ensembl" id="ENSCCRT00000009521.2">
    <property type="protein sequence ID" value="ENSCCRP00000008692.2"/>
    <property type="gene ID" value="ENSCCRG00000005045.2"/>
</dbReference>
<dbReference type="Pfam" id="PF00498">
    <property type="entry name" value="FHA"/>
    <property type="match status" value="1"/>
</dbReference>
<keyword evidence="16" id="KW-1185">Reference proteome</keyword>
<dbReference type="InterPro" id="IPR027417">
    <property type="entry name" value="P-loop_NTPase"/>
</dbReference>
<dbReference type="PROSITE" id="PS50245">
    <property type="entry name" value="CAP_GLY_2"/>
    <property type="match status" value="1"/>
</dbReference>
<feature type="domain" description="Kinesin motor" evidence="13">
    <location>
        <begin position="1"/>
        <end position="289"/>
    </location>
</feature>
<dbReference type="InterPro" id="IPR036961">
    <property type="entry name" value="Kinesin_motor_dom_sf"/>
</dbReference>
<name>A0A8C0YDK6_CYPCA</name>
<evidence type="ECO:0000256" key="12">
    <source>
        <dbReference type="SAM" id="MobiDB-lite"/>
    </source>
</evidence>
<dbReference type="Pfam" id="PF12473">
    <property type="entry name" value="DUF3694"/>
    <property type="match status" value="2"/>
</dbReference>
<evidence type="ECO:0000259" key="14">
    <source>
        <dbReference type="PROSITE" id="PS50245"/>
    </source>
</evidence>
<keyword evidence="6 10" id="KW-0067">ATP-binding</keyword>
<evidence type="ECO:0000256" key="3">
    <source>
        <dbReference type="ARBA" id="ARBA00022553"/>
    </source>
</evidence>
<sequence>MDEAEAAKFAGQDVVFQCLGESLLDSAFQGYNACIFAYGQTGSGKSYTMMGAAEQPGLIPRLCSSLFQRTVQEQREGESFTVEVSYMEIYNEKVRDLLEPKGSRQALRVREHKVLGPYVDGLSRLAVTSYKDIESLMSEGNKSRTVAATNMNEESSRSHAVFNIILTHTLRDLKTGTSGEKVSKLSLVDLAGSERADKTGAGGERLKEGSNINRSLTTLGLVISALAEQGAGRNKSKFVPYRDSVLTWLLKDSLGGNSRTAMVATVSPAADNYDETLSTLRYADRAKSIVNHAVVNEDPNARIIRELREEVEKLRSQLTEAESMKAPELKERLEESEKLIQEMTVSWEEKLRKTEEIALERQKQLESLGISLQSSGIRVIDDKCFLVNLNADPALSELLLYYLKEHTRVGSADSQDIQLCGLAIQPEHCVIDLKLETGITLTPKRNARTCVNGAVVSSPIQLHHGDRILWGNNHFFRSDVKLTQSCMFDEEGSVTKAGLHAEHLDVDVDRLSHASSDNSFSFESAQTEVMMKALGNNEPLQSVLHSLERRHEEEKRSALERQRLMYEQELQQLRRRLSTELQTQHQRSSEQLSASLLSSQSSLRQEVLMSRSLRKLKEQIVKANLLVQEAGFISEELNKKTEYKVTLQIPAANLNANRKRDTVLSEPAVEVRRKSKGKQIWSMEKMENRLLDMRELYQEWKDYDEDDPAMRSYFKRADPFFDEQENHSLIGVANIFLSCLLYDVKLQYAVPIINQKGEVAGRLHVEVERLSGELEEREMGGSEISPDGETQERKLTCMIKVLQATGLPQHLSNFVFCQYHFWEQQEPVFIAPEVGLTAPSSREPQSLVMFDNCKTLEVAVTEDFVEFVMEGAVAVEVYGHKQANPRRNLALWDLGVIQAKTRSLRERWSEVTRRLELWVQILELNDAGEFVPVEVQSAKDVCTGGIFQLKQGQSRRVQVGVRSVQDSGTMPLITESVLSVSIGNVEVHQVTSKNMKYKDVDSYQEVDLERLRARWLTALTERQEYLDQHLQRLVGKHDKSEEDVESESQLLECRLTLTEERNAVLVPSAGSSIPGAPAEWAPVPGMETHIPVIFLDLSADDFHDHLSAPLAGGLDAALDREDKDDFMDLQIVRYYDNEVKAEASWDCTVHDSPELNRATGPDHRIYLTVRTMVLLSHPAQMQLVLRKRICVSLTGRQGFAQSLLRRMSHRSSVHGCGVTFEIVSNIPGDIQSSEDREMLARLAASTDNPGADSEAAIQKYLRSVLAVDNILTLDRLRQSRAMETPISENSENKEILLPHLPQEVKEVPPLSVPPVAEEVLPSNLTPEVEVPPPNRSSEVKDVLHPSVPQVTEKVLPSNLYSEVEEVISPSVPPVVDEVLAPNISPETEEDLFPSVSAEVRKVPPLSASSGVKESLLPMFPSENNKVPPPASVEVEYPKQSPVGESTNSSISDVSSGYISTSVSTATLSECAVSNLDPPLLDSTKAKIDSTSKTTEPNTEFVPTSSTSPEHQSKLEPADLELGRQAPTEPKTKLSNSLSSLSESQERLEMLSDSEESLEIPDWLKEDEYVSVGTNKTGTVRYVGPTDFAKGVWVGVELDVPAGKNDGSVGGHHYFHCNPGYGVLVRPNRVTKAEGTAKRSRQKRKQNLSGSSPNLAALTAMAKGEAGARKGENRKSWVS</sequence>
<dbReference type="InterPro" id="IPR000938">
    <property type="entry name" value="CAP-Gly_domain"/>
</dbReference>
<dbReference type="GO" id="GO:0008017">
    <property type="term" value="F:microtubule binding"/>
    <property type="evidence" value="ECO:0007669"/>
    <property type="project" value="InterPro"/>
</dbReference>
<feature type="compositionally biased region" description="Polar residues" evidence="12">
    <location>
        <begin position="1490"/>
        <end position="1509"/>
    </location>
</feature>
<dbReference type="InterPro" id="IPR022140">
    <property type="entry name" value="Kinesin-like_KIF1-typ"/>
</dbReference>
<feature type="region of interest" description="Disordered" evidence="12">
    <location>
        <begin position="1474"/>
        <end position="1553"/>
    </location>
</feature>
<dbReference type="SUPFAM" id="SSF74924">
    <property type="entry name" value="Cap-Gly domain"/>
    <property type="match status" value="1"/>
</dbReference>
<feature type="coiled-coil region" evidence="11">
    <location>
        <begin position="304"/>
        <end position="346"/>
    </location>
</feature>
<evidence type="ECO:0000256" key="7">
    <source>
        <dbReference type="ARBA" id="ARBA00023054"/>
    </source>
</evidence>
<evidence type="ECO:0000256" key="2">
    <source>
        <dbReference type="ARBA" id="ARBA00022490"/>
    </source>
</evidence>
<keyword evidence="9" id="KW-0206">Cytoskeleton</keyword>
<evidence type="ECO:0000256" key="1">
    <source>
        <dbReference type="ARBA" id="ARBA00004245"/>
    </source>
</evidence>
<dbReference type="GO" id="GO:0007018">
    <property type="term" value="P:microtubule-based movement"/>
    <property type="evidence" value="ECO:0007669"/>
    <property type="project" value="InterPro"/>
</dbReference>
<protein>
    <submittedName>
        <fullName evidence="15">Kinesin family member 13Bb</fullName>
    </submittedName>
</protein>
<dbReference type="SMART" id="SM01052">
    <property type="entry name" value="CAP_GLY"/>
    <property type="match status" value="1"/>
</dbReference>
<dbReference type="InterPro" id="IPR032405">
    <property type="entry name" value="Kinesin_assoc"/>
</dbReference>
<dbReference type="FunFam" id="3.40.850.10:FF:000010">
    <property type="entry name" value="Kinesin family member 13A"/>
    <property type="match status" value="1"/>
</dbReference>
<dbReference type="Gene3D" id="2.60.200.20">
    <property type="match status" value="1"/>
</dbReference>
<dbReference type="FunFam" id="2.60.200.20:FF:000002">
    <property type="entry name" value="Kinesin family member 13A"/>
    <property type="match status" value="1"/>
</dbReference>
<dbReference type="PROSITE" id="PS50067">
    <property type="entry name" value="KINESIN_MOTOR_2"/>
    <property type="match status" value="1"/>
</dbReference>
<feature type="compositionally biased region" description="Low complexity" evidence="12">
    <location>
        <begin position="1533"/>
        <end position="1542"/>
    </location>
</feature>
<dbReference type="InterPro" id="IPR000253">
    <property type="entry name" value="FHA_dom"/>
</dbReference>
<dbReference type="Gene3D" id="2.30.30.190">
    <property type="entry name" value="CAP Gly-rich-like domain"/>
    <property type="match status" value="1"/>
</dbReference>
<dbReference type="SUPFAM" id="SSF49879">
    <property type="entry name" value="SMAD/FHA domain"/>
    <property type="match status" value="1"/>
</dbReference>
<evidence type="ECO:0000256" key="9">
    <source>
        <dbReference type="ARBA" id="ARBA00023212"/>
    </source>
</evidence>
<feature type="coiled-coil region" evidence="11">
    <location>
        <begin position="549"/>
        <end position="583"/>
    </location>
</feature>
<dbReference type="FunFam" id="2.30.30.190:FF:000009">
    <property type="entry name" value="Kinesin family member 13B"/>
    <property type="match status" value="1"/>
</dbReference>
<evidence type="ECO:0000313" key="16">
    <source>
        <dbReference type="Proteomes" id="UP001108240"/>
    </source>
</evidence>
<dbReference type="InterPro" id="IPR008984">
    <property type="entry name" value="SMAD_FHA_dom_sf"/>
</dbReference>
<keyword evidence="5 10" id="KW-0547">Nucleotide-binding</keyword>
<reference evidence="15" key="1">
    <citation type="submission" date="2025-08" db="UniProtKB">
        <authorList>
            <consortium name="Ensembl"/>
        </authorList>
    </citation>
    <scope>IDENTIFICATION</scope>
</reference>
<dbReference type="Gene3D" id="6.10.250.2520">
    <property type="match status" value="1"/>
</dbReference>
<keyword evidence="3" id="KW-0597">Phosphoprotein</keyword>
<dbReference type="GO" id="GO:0005874">
    <property type="term" value="C:microtubule"/>
    <property type="evidence" value="ECO:0007669"/>
    <property type="project" value="UniProtKB-KW"/>
</dbReference>
<evidence type="ECO:0000256" key="11">
    <source>
        <dbReference type="SAM" id="Coils"/>
    </source>
</evidence>
<reference evidence="15" key="2">
    <citation type="submission" date="2025-09" db="UniProtKB">
        <authorList>
            <consortium name="Ensembl"/>
        </authorList>
    </citation>
    <scope>IDENTIFICATION</scope>
</reference>
<evidence type="ECO:0000256" key="5">
    <source>
        <dbReference type="ARBA" id="ARBA00022741"/>
    </source>
</evidence>
<feature type="domain" description="CAP-Gly" evidence="14">
    <location>
        <begin position="1583"/>
        <end position="1625"/>
    </location>
</feature>
<dbReference type="InterPro" id="IPR036859">
    <property type="entry name" value="CAP-Gly_dom_sf"/>
</dbReference>
<evidence type="ECO:0000259" key="13">
    <source>
        <dbReference type="PROSITE" id="PS50067"/>
    </source>
</evidence>
<comment type="subcellular location">
    <subcellularLocation>
        <location evidence="1">Cytoplasm</location>
        <location evidence="1">Cytoskeleton</location>
    </subcellularLocation>
</comment>
<keyword evidence="8 10" id="KW-0505">Motor protein</keyword>
<dbReference type="SUPFAM" id="SSF52540">
    <property type="entry name" value="P-loop containing nucleoside triphosphate hydrolases"/>
    <property type="match status" value="1"/>
</dbReference>
<dbReference type="GO" id="GO:0005737">
    <property type="term" value="C:cytoplasm"/>
    <property type="evidence" value="ECO:0007669"/>
    <property type="project" value="UniProtKB-ARBA"/>
</dbReference>
<dbReference type="InterPro" id="IPR022164">
    <property type="entry name" value="Kinesin-like"/>
</dbReference>
<feature type="region of interest" description="Disordered" evidence="12">
    <location>
        <begin position="1415"/>
        <end position="1455"/>
    </location>
</feature>
<dbReference type="Gene3D" id="3.40.850.10">
    <property type="entry name" value="Kinesin motor domain"/>
    <property type="match status" value="1"/>
</dbReference>
<proteinExistence type="inferred from homology"/>
<feature type="compositionally biased region" description="Basic and acidic residues" evidence="12">
    <location>
        <begin position="1665"/>
        <end position="1678"/>
    </location>
</feature>
<dbReference type="InterPro" id="IPR001752">
    <property type="entry name" value="Kinesin_motor_dom"/>
</dbReference>
<feature type="binding site" evidence="10">
    <location>
        <begin position="39"/>
        <end position="46"/>
    </location>
    <ligand>
        <name>ATP</name>
        <dbReference type="ChEBI" id="CHEBI:30616"/>
    </ligand>
</feature>
<keyword evidence="4" id="KW-0493">Microtubule</keyword>
<evidence type="ECO:0000256" key="6">
    <source>
        <dbReference type="ARBA" id="ARBA00022840"/>
    </source>
</evidence>
<dbReference type="SMART" id="SM00129">
    <property type="entry name" value="KISc"/>
    <property type="match status" value="1"/>
</dbReference>
<dbReference type="Pfam" id="PF00225">
    <property type="entry name" value="Kinesin"/>
    <property type="match status" value="1"/>
</dbReference>
<evidence type="ECO:0000256" key="4">
    <source>
        <dbReference type="ARBA" id="ARBA00022701"/>
    </source>
</evidence>
<dbReference type="PRINTS" id="PR00380">
    <property type="entry name" value="KINESINHEAVY"/>
</dbReference>
<comment type="similarity">
    <text evidence="10">Belongs to the TRAFAC class myosin-kinesin ATPase superfamily. Kinesin family.</text>
</comment>
<feature type="region of interest" description="Disordered" evidence="12">
    <location>
        <begin position="1630"/>
        <end position="1678"/>
    </location>
</feature>